<comment type="subunit">
    <text evidence="2">Heterodimer of an alpha and a beta subunit.</text>
</comment>
<evidence type="ECO:0000256" key="3">
    <source>
        <dbReference type="ARBA" id="ARBA00016797"/>
    </source>
</evidence>
<dbReference type="Pfam" id="PF01012">
    <property type="entry name" value="ETF"/>
    <property type="match status" value="1"/>
</dbReference>
<comment type="similarity">
    <text evidence="1">Belongs to the ETF beta-subunit/FixA family.</text>
</comment>
<evidence type="ECO:0000259" key="9">
    <source>
        <dbReference type="SMART" id="SM00893"/>
    </source>
</evidence>
<dbReference type="SUPFAM" id="SSF52402">
    <property type="entry name" value="Adenine nucleotide alpha hydrolases-like"/>
    <property type="match status" value="1"/>
</dbReference>
<dbReference type="PANTHER" id="PTHR21294">
    <property type="entry name" value="ELECTRON TRANSFER FLAVOPROTEIN BETA-SUBUNIT"/>
    <property type="match status" value="1"/>
</dbReference>
<dbReference type="PIRSF" id="PIRSF000090">
    <property type="entry name" value="Beta-ETF"/>
    <property type="match status" value="1"/>
</dbReference>
<comment type="caution">
    <text evidence="10">The sequence shown here is derived from an EMBL/GenBank/DDBJ whole genome shotgun (WGS) entry which is preliminary data.</text>
</comment>
<reference evidence="10 11" key="1">
    <citation type="submission" date="2012-10" db="EMBL/GenBank/DDBJ databases">
        <authorList>
            <person name="Harkins D.M."/>
            <person name="Durkin A.S."/>
            <person name="Brinkac L.M."/>
            <person name="Selengut J.D."/>
            <person name="Sanka R."/>
            <person name="DePew J."/>
            <person name="Purushe J."/>
            <person name="Peacock S.J."/>
            <person name="Thaipadungpanit J."/>
            <person name="Wuthiekanun V.W."/>
            <person name="Day N.P."/>
            <person name="Vinetz J.M."/>
            <person name="Sutton G.G."/>
            <person name="Nelson W.C."/>
            <person name="Fouts D.E."/>
        </authorList>
    </citation>
    <scope>NUCLEOTIDE SEQUENCE [LARGE SCALE GENOMIC DNA]</scope>
    <source>
        <strain evidence="10 11">H1</strain>
    </source>
</reference>
<evidence type="ECO:0000256" key="6">
    <source>
        <dbReference type="ARBA" id="ARBA00025649"/>
    </source>
</evidence>
<evidence type="ECO:0000256" key="8">
    <source>
        <dbReference type="ARBA" id="ARBA00049933"/>
    </source>
</evidence>
<organism evidence="10 11">
    <name type="scientific">Leptospira kirschneri str. H1</name>
    <dbReference type="NCBI Taxonomy" id="1049966"/>
    <lineage>
        <taxon>Bacteria</taxon>
        <taxon>Pseudomonadati</taxon>
        <taxon>Spirochaetota</taxon>
        <taxon>Spirochaetia</taxon>
        <taxon>Leptospirales</taxon>
        <taxon>Leptospiraceae</taxon>
        <taxon>Leptospira</taxon>
    </lineage>
</organism>
<comment type="cofactor">
    <cofactor evidence="8">
        <name>AMP</name>
        <dbReference type="ChEBI" id="CHEBI:456215"/>
    </cofactor>
</comment>
<dbReference type="InterPro" id="IPR012255">
    <property type="entry name" value="ETF_b"/>
</dbReference>
<proteinExistence type="inferred from homology"/>
<dbReference type="GO" id="GO:0046395">
    <property type="term" value="P:carboxylic acid catabolic process"/>
    <property type="evidence" value="ECO:0007669"/>
    <property type="project" value="UniProtKB-ARBA"/>
</dbReference>
<evidence type="ECO:0000256" key="4">
    <source>
        <dbReference type="ARBA" id="ARBA00022448"/>
    </source>
</evidence>
<keyword evidence="4" id="KW-0813">Transport</keyword>
<dbReference type="GeneID" id="34313114"/>
<dbReference type="Gene3D" id="3.40.50.620">
    <property type="entry name" value="HUPs"/>
    <property type="match status" value="1"/>
</dbReference>
<dbReference type="CDD" id="cd01714">
    <property type="entry name" value="ETF_beta"/>
    <property type="match status" value="1"/>
</dbReference>
<dbReference type="SMART" id="SM00893">
    <property type="entry name" value="ETF"/>
    <property type="match status" value="1"/>
</dbReference>
<dbReference type="InterPro" id="IPR014730">
    <property type="entry name" value="ETF_a/b_N"/>
</dbReference>
<evidence type="ECO:0000313" key="11">
    <source>
        <dbReference type="Proteomes" id="UP000006253"/>
    </source>
</evidence>
<gene>
    <name evidence="10" type="ORF">LEP1GSC081_2571</name>
</gene>
<dbReference type="PANTHER" id="PTHR21294:SF8">
    <property type="entry name" value="ELECTRON TRANSFER FLAVOPROTEIN SUBUNIT BETA"/>
    <property type="match status" value="1"/>
</dbReference>
<dbReference type="InterPro" id="IPR033948">
    <property type="entry name" value="ETF_beta_N"/>
</dbReference>
<sequence>MKIIVLVKQVPDTETSIKVGDKSINEAGIKWIISPYDEFAIEEGIRLREKHGGEVIAVSLGPDRVVEALRTAYAMGADRAVHIKVDNYVPFDTNNTAELISNFAKAENADVIIGGRQSIDTDSSQVVIQVAELLGIPHIAFAINLEINGTAVKATKEVEGGTQTVETSTPVALTAQKGLNEPRYPSLKGIMTAKKKPVETKSAADLGSPSSKIEVVGLEPPPPRIPGRKLEAADANAFASQLVKALREEAKVI</sequence>
<evidence type="ECO:0000256" key="7">
    <source>
        <dbReference type="ARBA" id="ARBA00042002"/>
    </source>
</evidence>
<feature type="domain" description="Electron transfer flavoprotein alpha/beta-subunit N-terminal" evidence="9">
    <location>
        <begin position="21"/>
        <end position="210"/>
    </location>
</feature>
<dbReference type="GO" id="GO:0009055">
    <property type="term" value="F:electron transfer activity"/>
    <property type="evidence" value="ECO:0007669"/>
    <property type="project" value="InterPro"/>
</dbReference>
<keyword evidence="5" id="KW-0249">Electron transport</keyword>
<accession>A0A0E2B6C1</accession>
<evidence type="ECO:0000256" key="2">
    <source>
        <dbReference type="ARBA" id="ARBA00011355"/>
    </source>
</evidence>
<dbReference type="FunFam" id="3.40.50.620:FF:000011">
    <property type="entry name" value="Electron transfer flavoprotein subunit beta"/>
    <property type="match status" value="1"/>
</dbReference>
<evidence type="ECO:0000256" key="1">
    <source>
        <dbReference type="ARBA" id="ARBA00007557"/>
    </source>
</evidence>
<evidence type="ECO:0000313" key="10">
    <source>
        <dbReference type="EMBL" id="EKO16873.1"/>
    </source>
</evidence>
<dbReference type="Proteomes" id="UP000006253">
    <property type="component" value="Unassembled WGS sequence"/>
</dbReference>
<name>A0A0E2B6C1_9LEPT</name>
<dbReference type="RefSeq" id="WP_004757872.1">
    <property type="nucleotide sequence ID" value="NZ_AHMY02000022.1"/>
</dbReference>
<evidence type="ECO:0000256" key="5">
    <source>
        <dbReference type="ARBA" id="ARBA00022982"/>
    </source>
</evidence>
<dbReference type="EMBL" id="AHMY02000022">
    <property type="protein sequence ID" value="EKO16873.1"/>
    <property type="molecule type" value="Genomic_DNA"/>
</dbReference>
<dbReference type="InterPro" id="IPR014729">
    <property type="entry name" value="Rossmann-like_a/b/a_fold"/>
</dbReference>
<protein>
    <recommendedName>
        <fullName evidence="3">Electron transfer flavoprotein subunit beta</fullName>
    </recommendedName>
    <alternativeName>
        <fullName evidence="7">Electron transfer flavoprotein small subunit</fullName>
    </alternativeName>
</protein>
<dbReference type="SMR" id="A0A0E2B6C1"/>
<dbReference type="AlphaFoldDB" id="A0A0E2B6C1"/>
<comment type="function">
    <text evidence="6">The electron transfer flavoprotein serves as a specific electron acceptor for other dehydrogenases. It transfers the electrons to the main respiratory chain via ETF-ubiquinone oxidoreductase (ETF dehydrogenase).</text>
</comment>